<dbReference type="InterPro" id="IPR045272">
    <property type="entry name" value="ANXUR1/2-like"/>
</dbReference>
<dbReference type="GO" id="GO:0005524">
    <property type="term" value="F:ATP binding"/>
    <property type="evidence" value="ECO:0007669"/>
    <property type="project" value="InterPro"/>
</dbReference>
<accession>A0A2U1PF92</accession>
<dbReference type="OrthoDB" id="633211at2759"/>
<feature type="domain" description="Protein kinase" evidence="1">
    <location>
        <begin position="383"/>
        <end position="657"/>
    </location>
</feature>
<dbReference type="Pfam" id="PF07714">
    <property type="entry name" value="PK_Tyr_Ser-Thr"/>
    <property type="match status" value="2"/>
</dbReference>
<dbReference type="STRING" id="35608.A0A2U1PF92"/>
<evidence type="ECO:0000259" key="1">
    <source>
        <dbReference type="PROSITE" id="PS50011"/>
    </source>
</evidence>
<feature type="domain" description="Protein kinase" evidence="1">
    <location>
        <begin position="25"/>
        <end position="317"/>
    </location>
</feature>
<dbReference type="Gene3D" id="1.10.510.10">
    <property type="entry name" value="Transferase(Phosphotransferase) domain 1"/>
    <property type="match status" value="2"/>
</dbReference>
<dbReference type="SUPFAM" id="SSF56112">
    <property type="entry name" value="Protein kinase-like (PK-like)"/>
    <property type="match status" value="2"/>
</dbReference>
<sequence length="744" mass="86422">MMFSSDDFAHLKIPLKDIRSFTSNFSPVYLLGEHLYSTKYFGHQWQCGELIHLCTRRFKKEHEGRNELFWTEVCMLSSLKHKNLVSIFGFCDEDDEKIIIYMHTRLPRANLSDYRLSNFRLSNYLSDPISLTWVRRLEICVALANLLSYIYYDEPRDFSVIHRNINSYTVWISNDWEPMLTDWELSLKIKASERHHSFHTPTISSVWDREGYVDPTCLETNTVNHKSDIYSFGIVLFELLCGRKSMIDHQDNKYLAPAAIFHYREKILDDIIDPDLWKQMDPQSFNVFAKTAYDCLNEERSERPNINEIVTRLESALKLQMDHEHSIVAAKVEDTSSNHDKGSFTSISTHVEPHVSKKTKSSLKDLSHLKLSFKDIESATNYFALENFIEKFKDGTIYKGRLLHSEQFIDIIVKKFYLGYVKDESKRFWTEVSLLSSLKHKNLVSLIGFYDSMYSNIIVYKEANRSLSGHLGDQTLTWMQRLKICVGVANALSYIHYDPGRDFSVIHCNITSSNILLDDKWEPKLSGLELSLKNTVARRQHLLLTRDIVENVYLDPKYKKTGGVTHKSDVYSFGVVILEVLCGRSADKDEDEDELGEGLLSQLEKSHLDDMVDPHLRKQMDPESFRIFSDTTYYCLQEERAKRPYIDQVVKRLDKALELQWKHENPELPKNAADSTSSNHLKSKMITTVVQFIEMTLPYSPSISFQPPTTYLLPHDQHLNSEIKPPTQNSECPRCCLRESASDK</sequence>
<dbReference type="Gene3D" id="3.30.200.20">
    <property type="entry name" value="Phosphorylase Kinase, domain 1"/>
    <property type="match status" value="2"/>
</dbReference>
<dbReference type="PANTHER" id="PTHR27003:SF383">
    <property type="entry name" value="TYROSINE-PROTEIN KINASE, NON-RECEPTOR JAK_TYK2-RELATED"/>
    <property type="match status" value="1"/>
</dbReference>
<keyword evidence="3" id="KW-1185">Reference proteome</keyword>
<keyword evidence="2" id="KW-0808">Transferase</keyword>
<name>A0A2U1PF92_ARTAN</name>
<dbReference type="InterPro" id="IPR001245">
    <property type="entry name" value="Ser-Thr/Tyr_kinase_cat_dom"/>
</dbReference>
<dbReference type="InterPro" id="IPR000719">
    <property type="entry name" value="Prot_kinase_dom"/>
</dbReference>
<dbReference type="GO" id="GO:0004714">
    <property type="term" value="F:transmembrane receptor protein tyrosine kinase activity"/>
    <property type="evidence" value="ECO:0007669"/>
    <property type="project" value="InterPro"/>
</dbReference>
<dbReference type="AlphaFoldDB" id="A0A2U1PF92"/>
<dbReference type="EMBL" id="PKPP01001231">
    <property type="protein sequence ID" value="PWA84412.1"/>
    <property type="molecule type" value="Genomic_DNA"/>
</dbReference>
<keyword evidence="2" id="KW-0418">Kinase</keyword>
<keyword evidence="2" id="KW-0675">Receptor</keyword>
<dbReference type="GO" id="GO:0009506">
    <property type="term" value="C:plasmodesma"/>
    <property type="evidence" value="ECO:0007669"/>
    <property type="project" value="TreeGrafter"/>
</dbReference>
<comment type="caution">
    <text evidence="2">The sequence shown here is derived from an EMBL/GenBank/DDBJ whole genome shotgun (WGS) entry which is preliminary data.</text>
</comment>
<organism evidence="2 3">
    <name type="scientific">Artemisia annua</name>
    <name type="common">Sweet wormwood</name>
    <dbReference type="NCBI Taxonomy" id="35608"/>
    <lineage>
        <taxon>Eukaryota</taxon>
        <taxon>Viridiplantae</taxon>
        <taxon>Streptophyta</taxon>
        <taxon>Embryophyta</taxon>
        <taxon>Tracheophyta</taxon>
        <taxon>Spermatophyta</taxon>
        <taxon>Magnoliopsida</taxon>
        <taxon>eudicotyledons</taxon>
        <taxon>Gunneridae</taxon>
        <taxon>Pentapetalae</taxon>
        <taxon>asterids</taxon>
        <taxon>campanulids</taxon>
        <taxon>Asterales</taxon>
        <taxon>Asteraceae</taxon>
        <taxon>Asteroideae</taxon>
        <taxon>Anthemideae</taxon>
        <taxon>Artemisiinae</taxon>
        <taxon>Artemisia</taxon>
    </lineage>
</organism>
<dbReference type="PANTHER" id="PTHR27003">
    <property type="entry name" value="OS07G0166700 PROTEIN"/>
    <property type="match status" value="1"/>
</dbReference>
<evidence type="ECO:0000313" key="3">
    <source>
        <dbReference type="Proteomes" id="UP000245207"/>
    </source>
</evidence>
<reference evidence="2 3" key="1">
    <citation type="journal article" date="2018" name="Mol. Plant">
        <title>The genome of Artemisia annua provides insight into the evolution of Asteraceae family and artemisinin biosynthesis.</title>
        <authorList>
            <person name="Shen Q."/>
            <person name="Zhang L."/>
            <person name="Liao Z."/>
            <person name="Wang S."/>
            <person name="Yan T."/>
            <person name="Shi P."/>
            <person name="Liu M."/>
            <person name="Fu X."/>
            <person name="Pan Q."/>
            <person name="Wang Y."/>
            <person name="Lv Z."/>
            <person name="Lu X."/>
            <person name="Zhang F."/>
            <person name="Jiang W."/>
            <person name="Ma Y."/>
            <person name="Chen M."/>
            <person name="Hao X."/>
            <person name="Li L."/>
            <person name="Tang Y."/>
            <person name="Lv G."/>
            <person name="Zhou Y."/>
            <person name="Sun X."/>
            <person name="Brodelius P.E."/>
            <person name="Rose J.K.C."/>
            <person name="Tang K."/>
        </authorList>
    </citation>
    <scope>NUCLEOTIDE SEQUENCE [LARGE SCALE GENOMIC DNA]</scope>
    <source>
        <strain evidence="3">cv. Huhao1</strain>
        <tissue evidence="2">Leaf</tissue>
    </source>
</reference>
<gene>
    <name evidence="2" type="ORF">CTI12_AA158800</name>
</gene>
<evidence type="ECO:0000313" key="2">
    <source>
        <dbReference type="EMBL" id="PWA84412.1"/>
    </source>
</evidence>
<dbReference type="Proteomes" id="UP000245207">
    <property type="component" value="Unassembled WGS sequence"/>
</dbReference>
<proteinExistence type="predicted"/>
<protein>
    <submittedName>
        <fullName evidence="2">Receptor-like tyrosine-protein kinase kin-15</fullName>
    </submittedName>
</protein>
<dbReference type="InterPro" id="IPR011009">
    <property type="entry name" value="Kinase-like_dom_sf"/>
</dbReference>
<dbReference type="GO" id="GO:0005886">
    <property type="term" value="C:plasma membrane"/>
    <property type="evidence" value="ECO:0007669"/>
    <property type="project" value="TreeGrafter"/>
</dbReference>
<dbReference type="PROSITE" id="PS50011">
    <property type="entry name" value="PROTEIN_KINASE_DOM"/>
    <property type="match status" value="2"/>
</dbReference>